<dbReference type="Proteomes" id="UP000184600">
    <property type="component" value="Unassembled WGS sequence"/>
</dbReference>
<dbReference type="GO" id="GO:0016787">
    <property type="term" value="F:hydrolase activity"/>
    <property type="evidence" value="ECO:0007669"/>
    <property type="project" value="UniProtKB-KW"/>
</dbReference>
<gene>
    <name evidence="3" type="primary">sttH_2</name>
    <name evidence="3" type="ORF">VQ7734_04022</name>
</gene>
<reference evidence="4" key="1">
    <citation type="submission" date="2016-12" db="EMBL/GenBank/DDBJ databases">
        <authorList>
            <person name="Rodrigo-Torres L."/>
            <person name="Arahal R.D."/>
            <person name="Lucena T."/>
        </authorList>
    </citation>
    <scope>NUCLEOTIDE SEQUENCE [LARGE SCALE GENOMIC DNA]</scope>
</reference>
<dbReference type="RefSeq" id="WP_073585696.1">
    <property type="nucleotide sequence ID" value="NZ_AP024897.1"/>
</dbReference>
<feature type="domain" description="Isochorismatase-like" evidence="2">
    <location>
        <begin position="23"/>
        <end position="187"/>
    </location>
</feature>
<proteinExistence type="predicted"/>
<dbReference type="STRING" id="1117707.VQ7734_04022"/>
<dbReference type="OrthoDB" id="1157330at2"/>
<dbReference type="Gene3D" id="3.40.50.850">
    <property type="entry name" value="Isochorismatase-like"/>
    <property type="match status" value="1"/>
</dbReference>
<organism evidence="3 4">
    <name type="scientific">Vibrio quintilis</name>
    <dbReference type="NCBI Taxonomy" id="1117707"/>
    <lineage>
        <taxon>Bacteria</taxon>
        <taxon>Pseudomonadati</taxon>
        <taxon>Pseudomonadota</taxon>
        <taxon>Gammaproteobacteria</taxon>
        <taxon>Vibrionales</taxon>
        <taxon>Vibrionaceae</taxon>
        <taxon>Vibrio</taxon>
    </lineage>
</organism>
<evidence type="ECO:0000259" key="2">
    <source>
        <dbReference type="Pfam" id="PF00857"/>
    </source>
</evidence>
<dbReference type="EMBL" id="FRFG01000059">
    <property type="protein sequence ID" value="SHO58252.1"/>
    <property type="molecule type" value="Genomic_DNA"/>
</dbReference>
<evidence type="ECO:0000256" key="1">
    <source>
        <dbReference type="ARBA" id="ARBA00022801"/>
    </source>
</evidence>
<dbReference type="PANTHER" id="PTHR43540">
    <property type="entry name" value="PEROXYUREIDOACRYLATE/UREIDOACRYLATE AMIDOHYDROLASE-RELATED"/>
    <property type="match status" value="1"/>
</dbReference>
<dbReference type="AlphaFoldDB" id="A0A1M7Z0B1"/>
<evidence type="ECO:0000313" key="4">
    <source>
        <dbReference type="Proteomes" id="UP000184600"/>
    </source>
</evidence>
<dbReference type="CDD" id="cd01014">
    <property type="entry name" value="nicotinamidase_related"/>
    <property type="match status" value="1"/>
</dbReference>
<name>A0A1M7Z0B1_9VIBR</name>
<keyword evidence="1 3" id="KW-0378">Hydrolase</keyword>
<dbReference type="Pfam" id="PF00857">
    <property type="entry name" value="Isochorismatase"/>
    <property type="match status" value="1"/>
</dbReference>
<dbReference type="InterPro" id="IPR050272">
    <property type="entry name" value="Isochorismatase-like_hydrls"/>
</dbReference>
<dbReference type="EC" id="3.5.2.19" evidence="3"/>
<dbReference type="PANTHER" id="PTHR43540:SF15">
    <property type="entry name" value="BLR5631 PROTEIN"/>
    <property type="match status" value="1"/>
</dbReference>
<protein>
    <submittedName>
        <fullName evidence="3">Streptothricin hydrolase</fullName>
        <ecNumber evidence="3">3.5.2.19</ecNumber>
    </submittedName>
</protein>
<keyword evidence="4" id="KW-1185">Reference proteome</keyword>
<sequence>MNQFNTLRTISGVCEKNTDWDQAALILVDYQNEYTRGMLPLGKAGTQAIHQAQTLLNFCREQNVPVFHVVHHAKPGSAVFNPQTDMADIVEPLTPADNETTVIKSMPNSFFNTGLEALLKATGRKELVIAGLMSHMCVTATTIRATELGYTNVVCADACATRALKDENGQVVDAASLHHASMAALSDRYAAIRNLEQLLPSG</sequence>
<evidence type="ECO:0000313" key="3">
    <source>
        <dbReference type="EMBL" id="SHO58252.1"/>
    </source>
</evidence>
<dbReference type="SUPFAM" id="SSF52499">
    <property type="entry name" value="Isochorismatase-like hydrolases"/>
    <property type="match status" value="1"/>
</dbReference>
<dbReference type="InterPro" id="IPR036380">
    <property type="entry name" value="Isochorismatase-like_sf"/>
</dbReference>
<dbReference type="InterPro" id="IPR000868">
    <property type="entry name" value="Isochorismatase-like_dom"/>
</dbReference>
<accession>A0A1M7Z0B1</accession>